<dbReference type="InterPro" id="IPR013881">
    <property type="entry name" value="Pre-mRNA_splic_Prp3_dom"/>
</dbReference>
<feature type="compositionally biased region" description="Basic and acidic residues" evidence="6">
    <location>
        <begin position="37"/>
        <end position="51"/>
    </location>
</feature>
<dbReference type="FunCoup" id="A0A0V0QL13">
    <property type="interactions" value="53"/>
</dbReference>
<keyword evidence="3" id="KW-0508">mRNA splicing</keyword>
<feature type="compositionally biased region" description="Low complexity" evidence="6">
    <location>
        <begin position="53"/>
        <end position="63"/>
    </location>
</feature>
<dbReference type="Pfam" id="PF08572">
    <property type="entry name" value="PRP3"/>
    <property type="match status" value="1"/>
</dbReference>
<dbReference type="OrthoDB" id="10264544at2759"/>
<keyword evidence="10" id="KW-1185">Reference proteome</keyword>
<evidence type="ECO:0000256" key="4">
    <source>
        <dbReference type="ARBA" id="ARBA00023242"/>
    </source>
</evidence>
<evidence type="ECO:0000313" key="10">
    <source>
        <dbReference type="Proteomes" id="UP000054937"/>
    </source>
</evidence>
<feature type="domain" description="Pre-mRNA-splicing factor 3" evidence="8">
    <location>
        <begin position="275"/>
        <end position="533"/>
    </location>
</feature>
<feature type="coiled-coil region" evidence="5">
    <location>
        <begin position="176"/>
        <end position="210"/>
    </location>
</feature>
<feature type="coiled-coil region" evidence="5">
    <location>
        <begin position="623"/>
        <end position="650"/>
    </location>
</feature>
<dbReference type="Pfam" id="PF06544">
    <property type="entry name" value="Prp3_C"/>
    <property type="match status" value="1"/>
</dbReference>
<feature type="compositionally biased region" description="Polar residues" evidence="6">
    <location>
        <begin position="17"/>
        <end position="30"/>
    </location>
</feature>
<evidence type="ECO:0008006" key="11">
    <source>
        <dbReference type="Google" id="ProtNLM"/>
    </source>
</evidence>
<keyword evidence="5" id="KW-0175">Coiled coil</keyword>
<dbReference type="InParanoid" id="A0A0V0QL13"/>
<reference evidence="9 10" key="1">
    <citation type="journal article" date="2015" name="Sci. Rep.">
        <title>Genome of the facultative scuticociliatosis pathogen Pseudocohnilembus persalinus provides insight into its virulence through horizontal gene transfer.</title>
        <authorList>
            <person name="Xiong J."/>
            <person name="Wang G."/>
            <person name="Cheng J."/>
            <person name="Tian M."/>
            <person name="Pan X."/>
            <person name="Warren A."/>
            <person name="Jiang C."/>
            <person name="Yuan D."/>
            <person name="Miao W."/>
        </authorList>
    </citation>
    <scope>NUCLEOTIDE SEQUENCE [LARGE SCALE GENOMIC DNA]</scope>
    <source>
        <strain evidence="9">36N120E</strain>
    </source>
</reference>
<dbReference type="GO" id="GO:0000398">
    <property type="term" value="P:mRNA splicing, via spliceosome"/>
    <property type="evidence" value="ECO:0007669"/>
    <property type="project" value="InterPro"/>
</dbReference>
<evidence type="ECO:0000313" key="9">
    <source>
        <dbReference type="EMBL" id="KRX02842.1"/>
    </source>
</evidence>
<proteinExistence type="predicted"/>
<evidence type="ECO:0000259" key="7">
    <source>
        <dbReference type="Pfam" id="PF06544"/>
    </source>
</evidence>
<evidence type="ECO:0000259" key="8">
    <source>
        <dbReference type="Pfam" id="PF08572"/>
    </source>
</evidence>
<name>A0A0V0QL13_PSEPJ</name>
<dbReference type="CDD" id="cd24162">
    <property type="entry name" value="Prp3_C"/>
    <property type="match status" value="1"/>
</dbReference>
<feature type="compositionally biased region" description="Basic and acidic residues" evidence="6">
    <location>
        <begin position="64"/>
        <end position="89"/>
    </location>
</feature>
<sequence>MSMKRSGHQLKQELMKKQNTGSSQGFSYGNLQKLKQQKLEMQQKLKEKQEAFQKQNQSKQENQQNKDEKSKMEIESQKDQKTNLKEKNEQQQQQQQSNDKKPESKLTAQQQRAILLMQQKKKQEQLMQQQAKPLPKGLLTKQKDEKESSSQSKQKQQTSTKIPEKKADMPSDYKSLMKYAKKKQMAQQKLQKLIKEKKIVINDKKDEEEQLMEIDPSLRNLRENDQGELVDAEGKIVKLEKYDGSTISRKIKARQEKENQLKKYSSIVQGSSKFFFDSNVSMRSNKMREKLKSHSLHFMEKDSETVDQEQLLQQIKDGSIIERNEEDSQKQLENFQAQKKRVTVKVKHHDPIPVIEWWDKPFLFEDSKNYLEKNDPSQQAEENKQEDQKNIFNQKQIFDNPEEHLQVIDKINKIEFNEDLYNKESITNLVEHPAPFQVNKSNAPEPVIPYYLTREERKKIRRQKRLAKELHKQDQIKLGLLDPPKPKAKLANMINIYGQEAFLDPSRIEKEVKEQVQERLEKHIQMNEERKLTAEQKKQKFLKKLKKDSSKETRAAVFRVENLSDGQHRFKIDANAVQMQLNGLCLIGDYINNWSLVVVEGGPKAIKFYKNLMLKRIKWDQPSELTRKQMEEEENQIENEDEQDKEKKKRVSQLFDLSGNTCNLVWEGILKDFNFNKWKVIEMTTEMEGKKALQERGVEYYWDLVANFKPGE</sequence>
<keyword evidence="4" id="KW-0539">Nucleus</keyword>
<dbReference type="OMA" id="VEWWEAP"/>
<organism evidence="9 10">
    <name type="scientific">Pseudocohnilembus persalinus</name>
    <name type="common">Ciliate</name>
    <dbReference type="NCBI Taxonomy" id="266149"/>
    <lineage>
        <taxon>Eukaryota</taxon>
        <taxon>Sar</taxon>
        <taxon>Alveolata</taxon>
        <taxon>Ciliophora</taxon>
        <taxon>Intramacronucleata</taxon>
        <taxon>Oligohymenophorea</taxon>
        <taxon>Scuticociliatia</taxon>
        <taxon>Philasterida</taxon>
        <taxon>Pseudocohnilembidae</taxon>
        <taxon>Pseudocohnilembus</taxon>
    </lineage>
</organism>
<dbReference type="EMBL" id="LDAU01000151">
    <property type="protein sequence ID" value="KRX02842.1"/>
    <property type="molecule type" value="Genomic_DNA"/>
</dbReference>
<keyword evidence="2" id="KW-0507">mRNA processing</keyword>
<evidence type="ECO:0000256" key="2">
    <source>
        <dbReference type="ARBA" id="ARBA00022664"/>
    </source>
</evidence>
<feature type="domain" description="Small nuclear ribonucleoprotein Prp3 C-terminal" evidence="7">
    <location>
        <begin position="556"/>
        <end position="705"/>
    </location>
</feature>
<dbReference type="PANTHER" id="PTHR14212">
    <property type="entry name" value="U4/U6-ASSOCIATED RNA SPLICING FACTOR-RELATED"/>
    <property type="match status" value="1"/>
</dbReference>
<dbReference type="InterPro" id="IPR027104">
    <property type="entry name" value="Prp3"/>
</dbReference>
<accession>A0A0V0QL13</accession>
<evidence type="ECO:0000256" key="5">
    <source>
        <dbReference type="SAM" id="Coils"/>
    </source>
</evidence>
<feature type="compositionally biased region" description="Low complexity" evidence="6">
    <location>
        <begin position="149"/>
        <end position="161"/>
    </location>
</feature>
<gene>
    <name evidence="9" type="ORF">PPERSA_04045</name>
</gene>
<feature type="compositionally biased region" description="Basic and acidic residues" evidence="6">
    <location>
        <begin position="162"/>
        <end position="171"/>
    </location>
</feature>
<evidence type="ECO:0000256" key="3">
    <source>
        <dbReference type="ARBA" id="ARBA00023187"/>
    </source>
</evidence>
<comment type="caution">
    <text evidence="9">The sequence shown here is derived from an EMBL/GenBank/DDBJ whole genome shotgun (WGS) entry which is preliminary data.</text>
</comment>
<evidence type="ECO:0000256" key="1">
    <source>
        <dbReference type="ARBA" id="ARBA00004123"/>
    </source>
</evidence>
<dbReference type="InterPro" id="IPR010541">
    <property type="entry name" value="Prp3_C"/>
</dbReference>
<dbReference type="PANTHER" id="PTHR14212:SF0">
    <property type="entry name" value="U4_U6 SMALL NUCLEAR RIBONUCLEOPROTEIN PRP3"/>
    <property type="match status" value="1"/>
</dbReference>
<dbReference type="AlphaFoldDB" id="A0A0V0QL13"/>
<feature type="region of interest" description="Disordered" evidence="6">
    <location>
        <begin position="1"/>
        <end position="172"/>
    </location>
</feature>
<evidence type="ECO:0000256" key="6">
    <source>
        <dbReference type="SAM" id="MobiDB-lite"/>
    </source>
</evidence>
<comment type="subcellular location">
    <subcellularLocation>
        <location evidence="1">Nucleus</location>
    </subcellularLocation>
</comment>
<dbReference type="GO" id="GO:0046540">
    <property type="term" value="C:U4/U6 x U5 tri-snRNP complex"/>
    <property type="evidence" value="ECO:0007669"/>
    <property type="project" value="InterPro"/>
</dbReference>
<dbReference type="Proteomes" id="UP000054937">
    <property type="component" value="Unassembled WGS sequence"/>
</dbReference>
<protein>
    <recommendedName>
        <fullName evidence="11">Pre-mRNA processing factor 3</fullName>
    </recommendedName>
</protein>